<evidence type="ECO:0000313" key="2">
    <source>
        <dbReference type="EMBL" id="SUZ78616.1"/>
    </source>
</evidence>
<name>A0A381QH31_9ZZZZ</name>
<dbReference type="EMBL" id="UINC01001360">
    <property type="protein sequence ID" value="SUZ78616.1"/>
    <property type="molecule type" value="Genomic_DNA"/>
</dbReference>
<accession>A0A381QH31</accession>
<protein>
    <recommendedName>
        <fullName evidence="1">PSP1 C-terminal domain-containing protein</fullName>
    </recommendedName>
</protein>
<dbReference type="NCBIfam" id="NF041131">
    <property type="entry name" value="RicT_YaaT_fam"/>
    <property type="match status" value="1"/>
</dbReference>
<dbReference type="PROSITE" id="PS51411">
    <property type="entry name" value="PSP1_C"/>
    <property type="match status" value="1"/>
</dbReference>
<reference evidence="2" key="1">
    <citation type="submission" date="2018-05" db="EMBL/GenBank/DDBJ databases">
        <authorList>
            <person name="Lanie J.A."/>
            <person name="Ng W.-L."/>
            <person name="Kazmierczak K.M."/>
            <person name="Andrzejewski T.M."/>
            <person name="Davidsen T.M."/>
            <person name="Wayne K.J."/>
            <person name="Tettelin H."/>
            <person name="Glass J.I."/>
            <person name="Rusch D."/>
            <person name="Podicherti R."/>
            <person name="Tsui H.-C.T."/>
            <person name="Winkler M.E."/>
        </authorList>
    </citation>
    <scope>NUCLEOTIDE SEQUENCE</scope>
</reference>
<feature type="non-terminal residue" evidence="2">
    <location>
        <position position="1"/>
    </location>
</feature>
<dbReference type="GO" id="GO:0005737">
    <property type="term" value="C:cytoplasm"/>
    <property type="evidence" value="ECO:0007669"/>
    <property type="project" value="TreeGrafter"/>
</dbReference>
<feature type="domain" description="PSP1 C-terminal" evidence="1">
    <location>
        <begin position="39"/>
        <end position="124"/>
    </location>
</feature>
<dbReference type="InterPro" id="IPR007557">
    <property type="entry name" value="PSP1_C"/>
</dbReference>
<proteinExistence type="predicted"/>
<dbReference type="InterPro" id="IPR047767">
    <property type="entry name" value="PSP1-like"/>
</dbReference>
<dbReference type="PANTHER" id="PTHR43830">
    <property type="entry name" value="PROTEIN PSP1"/>
    <property type="match status" value="1"/>
</dbReference>
<dbReference type="PANTHER" id="PTHR43830:SF3">
    <property type="entry name" value="PROTEIN PSP1"/>
    <property type="match status" value="1"/>
</dbReference>
<gene>
    <name evidence="2" type="ORF">METZ01_LOCUS31470</name>
</gene>
<sequence length="246" mass="27742">VIVEADQGKDLGKVTAVGAIAERKCSSSNGGCATPAPEKKVLRIAHSDDIEKSQTLRKDEDRVRVEARKLVTKHQLSMKVTEAEWQFDRNRLTVYFTAEKRVDFRQLVRALASKFKARIQLKQIGVRDEAALLGGVGRCGRELCCSTWLPELKPVSLQLAKSQGLSLNPSQISGCCGRLMCCLMYEHRTYVEARRRFPREGRKIRTGRGLERVVTIDIWNDTVLLKDDEGTRRTLTLEQLEGEVSQ</sequence>
<dbReference type="Pfam" id="PF04468">
    <property type="entry name" value="PSP1"/>
    <property type="match status" value="1"/>
</dbReference>
<organism evidence="2">
    <name type="scientific">marine metagenome</name>
    <dbReference type="NCBI Taxonomy" id="408172"/>
    <lineage>
        <taxon>unclassified sequences</taxon>
        <taxon>metagenomes</taxon>
        <taxon>ecological metagenomes</taxon>
    </lineage>
</organism>
<evidence type="ECO:0000259" key="1">
    <source>
        <dbReference type="PROSITE" id="PS51411"/>
    </source>
</evidence>
<dbReference type="AlphaFoldDB" id="A0A381QH31"/>